<protein>
    <recommendedName>
        <fullName evidence="3">Endonuclease/exonuclease/phosphatase domain-containing protein</fullName>
    </recommendedName>
</protein>
<sequence length="368" mass="41351">MSVSLTVMTFNLHDDQAEDSPNSWEKRKGLCISVITSYSPTILCTQQGVKTQLDYLQQCLPAIQSPHGSKLPSVTGFCDIYEGHKIKSVHIPTNHDPEYCVLGFICYSQLGVSRRGCQDSLDEHCTIFYDKEKVELLEDGTFWLSESPSVPGSISWGAAVPCIATWAISFPTLVLSILWPRIEPPGFSLQIVNTAMDEFSPRARRRSALLTWQHIASLPPSLPVLYCGGFNTQKESTTGRFLLGRSSEHGVVGDMRDTWPNAQVRKNVSLIHTYHDFKGDKQGALEFFKLILRALCLCWDRQTQDLHVDWILFRGRSLIPVLCEVVKDNINGRYPSSHYPIFSEFMLPRSVRLLEPPPPAEEGNPVAV</sequence>
<evidence type="ECO:0000313" key="2">
    <source>
        <dbReference type="Proteomes" id="UP000326939"/>
    </source>
</evidence>
<evidence type="ECO:0000313" key="1">
    <source>
        <dbReference type="EMBL" id="KAB5514503.1"/>
    </source>
</evidence>
<accession>A0A5N5JAP7</accession>
<dbReference type="InterPro" id="IPR036691">
    <property type="entry name" value="Endo/exonu/phosph_ase_sf"/>
</dbReference>
<dbReference type="PANTHER" id="PTHR12121">
    <property type="entry name" value="CARBON CATABOLITE REPRESSOR PROTEIN 4"/>
    <property type="match status" value="1"/>
</dbReference>
<dbReference type="Gene3D" id="3.60.10.10">
    <property type="entry name" value="Endonuclease/exonuclease/phosphatase"/>
    <property type="match status" value="2"/>
</dbReference>
<dbReference type="GO" id="GO:0000175">
    <property type="term" value="F:3'-5'-RNA exonuclease activity"/>
    <property type="evidence" value="ECO:0007669"/>
    <property type="project" value="TreeGrafter"/>
</dbReference>
<dbReference type="CDD" id="cd09083">
    <property type="entry name" value="EEP-1"/>
    <property type="match status" value="1"/>
</dbReference>
<dbReference type="AlphaFoldDB" id="A0A5N5JAP7"/>
<evidence type="ECO:0008006" key="3">
    <source>
        <dbReference type="Google" id="ProtNLM"/>
    </source>
</evidence>
<dbReference type="PANTHER" id="PTHR12121:SF36">
    <property type="entry name" value="ENDONUCLEASE_EXONUCLEASE_PHOSPHATASE DOMAIN-CONTAINING PROTEIN"/>
    <property type="match status" value="1"/>
</dbReference>
<dbReference type="SUPFAM" id="SSF56219">
    <property type="entry name" value="DNase I-like"/>
    <property type="match status" value="1"/>
</dbReference>
<comment type="caution">
    <text evidence="1">The sequence shown here is derived from an EMBL/GenBank/DDBJ whole genome shotgun (WGS) entry which is preliminary data.</text>
</comment>
<organism evidence="1 2">
    <name type="scientific">Salix brachista</name>
    <dbReference type="NCBI Taxonomy" id="2182728"/>
    <lineage>
        <taxon>Eukaryota</taxon>
        <taxon>Viridiplantae</taxon>
        <taxon>Streptophyta</taxon>
        <taxon>Embryophyta</taxon>
        <taxon>Tracheophyta</taxon>
        <taxon>Spermatophyta</taxon>
        <taxon>Magnoliopsida</taxon>
        <taxon>eudicotyledons</taxon>
        <taxon>Gunneridae</taxon>
        <taxon>Pentapetalae</taxon>
        <taxon>rosids</taxon>
        <taxon>fabids</taxon>
        <taxon>Malpighiales</taxon>
        <taxon>Salicaceae</taxon>
        <taxon>Saliceae</taxon>
        <taxon>Salix</taxon>
    </lineage>
</organism>
<name>A0A5N5JAP7_9ROSI</name>
<gene>
    <name evidence="1" type="ORF">DKX38_028409</name>
</gene>
<keyword evidence="2" id="KW-1185">Reference proteome</keyword>
<dbReference type="Proteomes" id="UP000326939">
    <property type="component" value="Chromosome 18"/>
</dbReference>
<proteinExistence type="predicted"/>
<dbReference type="InterPro" id="IPR050410">
    <property type="entry name" value="CCR4/nocturin_mRNA_transcr"/>
</dbReference>
<dbReference type="FunFam" id="3.60.10.10:FF:000049">
    <property type="entry name" value="uncharacterized protein LOC103698197 isoform X2"/>
    <property type="match status" value="1"/>
</dbReference>
<dbReference type="EMBL" id="VDCV01000018">
    <property type="protein sequence ID" value="KAB5514503.1"/>
    <property type="molecule type" value="Genomic_DNA"/>
</dbReference>
<reference evidence="2" key="1">
    <citation type="journal article" date="2019" name="Gigascience">
        <title>De novo genome assembly of the endangered Acer yangbiense, a plant species with extremely small populations endemic to Yunnan Province, China.</title>
        <authorList>
            <person name="Yang J."/>
            <person name="Wariss H.M."/>
            <person name="Tao L."/>
            <person name="Zhang R."/>
            <person name="Yun Q."/>
            <person name="Hollingsworth P."/>
            <person name="Dao Z."/>
            <person name="Luo G."/>
            <person name="Guo H."/>
            <person name="Ma Y."/>
            <person name="Sun W."/>
        </authorList>
    </citation>
    <scope>NUCLEOTIDE SEQUENCE [LARGE SCALE GENOMIC DNA]</scope>
    <source>
        <strain evidence="2">cv. br00</strain>
    </source>
</reference>